<protein>
    <submittedName>
        <fullName evidence="1">Uncharacterized protein</fullName>
    </submittedName>
</protein>
<dbReference type="Proteomes" id="UP000075816">
    <property type="component" value="Unassembled WGS sequence"/>
</dbReference>
<comment type="caution">
    <text evidence="1">The sequence shown here is derived from an EMBL/GenBank/DDBJ whole genome shotgun (WGS) entry which is preliminary data.</text>
</comment>
<dbReference type="AlphaFoldDB" id="A0A162J7Y4"/>
<reference evidence="1 2" key="1">
    <citation type="submission" date="2016-03" db="EMBL/GenBank/DDBJ databases">
        <title>Comparative genomics of human isolates of Fusobacterium necrophorum.</title>
        <authorList>
            <person name="Jensen A."/>
            <person name="Bank S."/>
            <person name="Andersen P.S."/>
            <person name="Kristensen L.H."/>
            <person name="Prag J."/>
        </authorList>
    </citation>
    <scope>NUCLEOTIDE SEQUENCE [LARGE SCALE GENOMIC DNA]</scope>
    <source>
        <strain evidence="1 2">LS_1264</strain>
    </source>
</reference>
<evidence type="ECO:0000313" key="2">
    <source>
        <dbReference type="Proteomes" id="UP000075816"/>
    </source>
</evidence>
<organism evidence="1 2">
    <name type="scientific">Fusobacterium necrophorum subsp. funduliforme</name>
    <dbReference type="NCBI Taxonomy" id="143387"/>
    <lineage>
        <taxon>Bacteria</taxon>
        <taxon>Fusobacteriati</taxon>
        <taxon>Fusobacteriota</taxon>
        <taxon>Fusobacteriia</taxon>
        <taxon>Fusobacteriales</taxon>
        <taxon>Fusobacteriaceae</taxon>
        <taxon>Fusobacterium</taxon>
    </lineage>
</organism>
<sequence length="81" mass="9901">MYAGLRKCYKILKNQEWEDENELYPIAKMVHNTQTEGEDPNFVLWVREMEDMLNDIGWTKRKVRSIQLNNEKKFFKRFEGE</sequence>
<proteinExistence type="predicted"/>
<name>A0A162J7Y4_9FUSO</name>
<evidence type="ECO:0000313" key="1">
    <source>
        <dbReference type="EMBL" id="KYL05301.1"/>
    </source>
</evidence>
<dbReference type="RefSeq" id="WP_062680848.1">
    <property type="nucleotide sequence ID" value="NZ_CAXOUF010000029.1"/>
</dbReference>
<accession>A0A162J7Y4</accession>
<gene>
    <name evidence="1" type="ORF">A2J07_00770</name>
</gene>
<dbReference type="EMBL" id="LVEA01000001">
    <property type="protein sequence ID" value="KYL05301.1"/>
    <property type="molecule type" value="Genomic_DNA"/>
</dbReference>